<dbReference type="GO" id="GO:0005886">
    <property type="term" value="C:plasma membrane"/>
    <property type="evidence" value="ECO:0007669"/>
    <property type="project" value="TreeGrafter"/>
</dbReference>
<dbReference type="Proteomes" id="UP000077317">
    <property type="component" value="Chromosome"/>
</dbReference>
<feature type="domain" description="Prepilin peptidase A24 N-terminal" evidence="2">
    <location>
        <begin position="9"/>
        <end position="85"/>
    </location>
</feature>
<dbReference type="STRING" id="1811193.A0O21_06790"/>
<name>A0A172Q8J8_9STRE</name>
<dbReference type="EMBL" id="CP014699">
    <property type="protein sequence ID" value="AND79752.1"/>
    <property type="molecule type" value="Genomic_DNA"/>
</dbReference>
<feature type="transmembrane region" description="Helical" evidence="1">
    <location>
        <begin position="6"/>
        <end position="25"/>
    </location>
</feature>
<dbReference type="Pfam" id="PF06750">
    <property type="entry name" value="A24_N_bact"/>
    <property type="match status" value="1"/>
</dbReference>
<dbReference type="OrthoDB" id="9789291at2"/>
<dbReference type="PANTHER" id="PTHR30487:SF0">
    <property type="entry name" value="PREPILIN LEADER PEPTIDASE_N-METHYLTRANSFERASE-RELATED"/>
    <property type="match status" value="1"/>
</dbReference>
<organism evidence="3 4">
    <name type="scientific">Streptococcus pantholopis</name>
    <dbReference type="NCBI Taxonomy" id="1811193"/>
    <lineage>
        <taxon>Bacteria</taxon>
        <taxon>Bacillati</taxon>
        <taxon>Bacillota</taxon>
        <taxon>Bacilli</taxon>
        <taxon>Lactobacillales</taxon>
        <taxon>Streptococcaceae</taxon>
        <taxon>Streptococcus</taxon>
    </lineage>
</organism>
<proteinExistence type="predicted"/>
<gene>
    <name evidence="3" type="ORF">A0O21_06790</name>
</gene>
<dbReference type="AlphaFoldDB" id="A0A172Q8J8"/>
<keyword evidence="1" id="KW-0472">Membrane</keyword>
<dbReference type="PANTHER" id="PTHR30487">
    <property type="entry name" value="TYPE 4 PREPILIN-LIKE PROTEINS LEADER PEPTIDE-PROCESSING ENZYME"/>
    <property type="match status" value="1"/>
</dbReference>
<dbReference type="InterPro" id="IPR050882">
    <property type="entry name" value="Prepilin_peptidase/N-MTase"/>
</dbReference>
<protein>
    <submittedName>
        <fullName evidence="3">Peptidase</fullName>
    </submittedName>
</protein>
<keyword evidence="4" id="KW-1185">Reference proteome</keyword>
<evidence type="ECO:0000256" key="1">
    <source>
        <dbReference type="SAM" id="Phobius"/>
    </source>
</evidence>
<feature type="transmembrane region" description="Helical" evidence="1">
    <location>
        <begin position="199"/>
        <end position="218"/>
    </location>
</feature>
<dbReference type="InterPro" id="IPR010627">
    <property type="entry name" value="Prepilin_pept_A24_N"/>
</dbReference>
<feature type="transmembrane region" description="Helical" evidence="1">
    <location>
        <begin position="174"/>
        <end position="192"/>
    </location>
</feature>
<dbReference type="KEGG" id="spat:A0O21_06790"/>
<feature type="transmembrane region" description="Helical" evidence="1">
    <location>
        <begin position="68"/>
        <end position="86"/>
    </location>
</feature>
<keyword evidence="1" id="KW-0812">Transmembrane</keyword>
<dbReference type="RefSeq" id="WP_067063374.1">
    <property type="nucleotide sequence ID" value="NZ_CP014699.1"/>
</dbReference>
<reference evidence="4" key="2">
    <citation type="submission" date="2016-03" db="EMBL/GenBank/DDBJ databases">
        <title>Streptococcus antelopensis sp. nov., isolated from the feces of the Tibetan antelope (Pantholops hodgsonii) in Hoh Xil National Nature Reserve, Qinghai, China.</title>
        <authorList>
            <person name="Bai X."/>
        </authorList>
    </citation>
    <scope>NUCLEOTIDE SEQUENCE [LARGE SCALE GENOMIC DNA]</scope>
    <source>
        <strain evidence="4">TA 26</strain>
    </source>
</reference>
<feature type="transmembrane region" description="Helical" evidence="1">
    <location>
        <begin position="114"/>
        <end position="130"/>
    </location>
</feature>
<evidence type="ECO:0000259" key="2">
    <source>
        <dbReference type="Pfam" id="PF06750"/>
    </source>
</evidence>
<keyword evidence="1" id="KW-1133">Transmembrane helix</keyword>
<feature type="transmembrane region" description="Helical" evidence="1">
    <location>
        <begin position="137"/>
        <end position="154"/>
    </location>
</feature>
<reference evidence="3 4" key="1">
    <citation type="journal article" date="2016" name="Int. J. Syst. Evol. Microbiol.">
        <title>Streptococcuspantholopis sp. nov., isolated from faeces of the Tibetan antelope (Pantholops hodgsonii).</title>
        <authorList>
            <person name="Bai X."/>
            <person name="Xiong Y."/>
            <person name="Lu S."/>
            <person name="Jin D."/>
            <person name="Lai X."/>
            <person name="Yang J."/>
            <person name="Niu L."/>
            <person name="Hu S."/>
            <person name="Meng X."/>
            <person name="Pu J."/>
            <person name="Ye C."/>
            <person name="Xu J."/>
        </authorList>
    </citation>
    <scope>NUCLEOTIDE SEQUENCE [LARGE SCALE GENOMIC DNA]</scope>
    <source>
        <strain evidence="3 4">TA 26</strain>
    </source>
</reference>
<dbReference type="GO" id="GO:0006465">
    <property type="term" value="P:signal peptide processing"/>
    <property type="evidence" value="ECO:0007669"/>
    <property type="project" value="TreeGrafter"/>
</dbReference>
<evidence type="ECO:0000313" key="4">
    <source>
        <dbReference type="Proteomes" id="UP000077317"/>
    </source>
</evidence>
<sequence length="219" mass="24871">METFLYFFLGASTASFLGLIIERFPSESIIAPRSRCNSCGRILAVRDLIPLASQICNRFRCRFCESKIPIWYGLFEAGIGILFALWSKGVLTSEQLLLLIFSCTLSLYDLKEQAYPLLIWFCFTLPLLLFHSPSELTIIFLLIAIAASFISLRIGSGDFLYLATLTLNTDGQKILWIIQLASLSAIFFILFFHKRRKAIPFIPFLSAAYLLLTVWELLS</sequence>
<accession>A0A172Q8J8</accession>
<dbReference type="GO" id="GO:0004190">
    <property type="term" value="F:aspartic-type endopeptidase activity"/>
    <property type="evidence" value="ECO:0007669"/>
    <property type="project" value="TreeGrafter"/>
</dbReference>
<evidence type="ECO:0000313" key="3">
    <source>
        <dbReference type="EMBL" id="AND79752.1"/>
    </source>
</evidence>